<gene>
    <name evidence="1" type="ORF">GA0061080_10702</name>
</gene>
<evidence type="ECO:0000313" key="1">
    <source>
        <dbReference type="EMBL" id="SCC29624.1"/>
    </source>
</evidence>
<dbReference type="AlphaFoldDB" id="A0A1C4DE19"/>
<evidence type="ECO:0000313" key="2">
    <source>
        <dbReference type="Proteomes" id="UP000199698"/>
    </source>
</evidence>
<dbReference type="EMBL" id="FMBA01000070">
    <property type="protein sequence ID" value="SCC29624.1"/>
    <property type="molecule type" value="Genomic_DNA"/>
</dbReference>
<accession>A0A1C4DE19</accession>
<organism evidence="1 2">
    <name type="scientific">Gilliamella intestini</name>
    <dbReference type="NCBI Taxonomy" id="1798183"/>
    <lineage>
        <taxon>Bacteria</taxon>
        <taxon>Pseudomonadati</taxon>
        <taxon>Pseudomonadota</taxon>
        <taxon>Gammaproteobacteria</taxon>
        <taxon>Orbales</taxon>
        <taxon>Orbaceae</taxon>
        <taxon>Gilliamella</taxon>
    </lineage>
</organism>
<proteinExistence type="predicted"/>
<sequence>MLFGKNIKFLVFVIGAMLSLQYVNANLIFYPKKESEMTFITKKHDVIFLNEPSKKEYDYFSTFSDIQFYINRDHRIAEADKILGLSGLLSHPHKQIKQINIGLALDKQPVLKLKSDNVYNIKTIIEKEYMDEIHNTIFAQDKKITILKTNEKYDRDITSEAEINIYLLTNDISNRFTQYLFIQSLCNNSAPHFTYIEGPKTLGIISAKHKIFEESVGSLKWIYYNSSFELKSSNIPEQDVMQIAQWIFDNIEFIFAD</sequence>
<dbReference type="Proteomes" id="UP000199698">
    <property type="component" value="Unassembled WGS sequence"/>
</dbReference>
<dbReference type="RefSeq" id="WP_091125833.1">
    <property type="nucleotide sequence ID" value="NZ_FMBA01000070.1"/>
</dbReference>
<protein>
    <submittedName>
        <fullName evidence="1">Uncharacterized protein</fullName>
    </submittedName>
</protein>
<name>A0A1C4DE19_9GAMM</name>
<reference evidence="2" key="1">
    <citation type="submission" date="2016-08" db="EMBL/GenBank/DDBJ databases">
        <authorList>
            <person name="Varghese N."/>
            <person name="Submissions Spin"/>
        </authorList>
    </citation>
    <scope>NUCLEOTIDE SEQUENCE [LARGE SCALE GENOMIC DNA]</scope>
    <source>
        <strain evidence="2">R-53144</strain>
    </source>
</reference>
<keyword evidence="2" id="KW-1185">Reference proteome</keyword>
<dbReference type="STRING" id="1798183.GA0061080_10702"/>